<accession>A0ABU3Z9Y9</accession>
<comment type="caution">
    <text evidence="8">The sequence shown here is derived from an EMBL/GenBank/DDBJ whole genome shotgun (WGS) entry which is preliminary data.</text>
</comment>
<dbReference type="PANTHER" id="PTHR33692:SF1">
    <property type="entry name" value="RIBOSOME MATURATION FACTOR RIMM"/>
    <property type="match status" value="1"/>
</dbReference>
<evidence type="ECO:0000259" key="7">
    <source>
        <dbReference type="Pfam" id="PF24986"/>
    </source>
</evidence>
<comment type="domain">
    <text evidence="5">The PRC barrel domain binds ribosomal protein uS19.</text>
</comment>
<dbReference type="EMBL" id="JAWJZB010000008">
    <property type="protein sequence ID" value="MDV5088737.1"/>
    <property type="molecule type" value="Genomic_DNA"/>
</dbReference>
<gene>
    <name evidence="5 8" type="primary">rimM</name>
    <name evidence="8" type="ORF">RVY80_07775</name>
</gene>
<evidence type="ECO:0000313" key="9">
    <source>
        <dbReference type="Proteomes" id="UP001272515"/>
    </source>
</evidence>
<dbReference type="Proteomes" id="UP001272515">
    <property type="component" value="Unassembled WGS sequence"/>
</dbReference>
<dbReference type="SUPFAM" id="SSF50346">
    <property type="entry name" value="PRC-barrel domain"/>
    <property type="match status" value="1"/>
</dbReference>
<comment type="similarity">
    <text evidence="5">Belongs to the RimM family.</text>
</comment>
<dbReference type="InterPro" id="IPR002676">
    <property type="entry name" value="RimM_N"/>
</dbReference>
<organism evidence="8 9">
    <name type="scientific">Veillonella absiana</name>
    <dbReference type="NCBI Taxonomy" id="3079305"/>
    <lineage>
        <taxon>Bacteria</taxon>
        <taxon>Bacillati</taxon>
        <taxon>Bacillota</taxon>
        <taxon>Negativicutes</taxon>
        <taxon>Veillonellales</taxon>
        <taxon>Veillonellaceae</taxon>
        <taxon>Veillonella</taxon>
    </lineage>
</organism>
<comment type="function">
    <text evidence="5">An accessory protein needed during the final step in the assembly of 30S ribosomal subunit, possibly for assembly of the head region. Essential for efficient processing of 16S rRNA. May be needed both before and after RbfA during the maturation of 16S rRNA. It has affinity for free ribosomal 30S subunits but not for 70S ribosomes.</text>
</comment>
<dbReference type="Pfam" id="PF24986">
    <property type="entry name" value="PRC_RimM"/>
    <property type="match status" value="1"/>
</dbReference>
<protein>
    <recommendedName>
        <fullName evidence="5">Ribosome maturation factor RimM</fullName>
    </recommendedName>
</protein>
<dbReference type="InterPro" id="IPR011033">
    <property type="entry name" value="PRC_barrel-like_sf"/>
</dbReference>
<dbReference type="InterPro" id="IPR036976">
    <property type="entry name" value="RimM_N_sf"/>
</dbReference>
<proteinExistence type="inferred from homology"/>
<dbReference type="Gene3D" id="2.40.30.60">
    <property type="entry name" value="RimM"/>
    <property type="match status" value="1"/>
</dbReference>
<dbReference type="HAMAP" id="MF_00014">
    <property type="entry name" value="Ribosome_mat_RimM"/>
    <property type="match status" value="1"/>
</dbReference>
<comment type="subunit">
    <text evidence="5">Binds ribosomal protein uS19.</text>
</comment>
<keyword evidence="4 5" id="KW-0143">Chaperone</keyword>
<feature type="domain" description="Ribosome maturation factor RimM PRC barrel" evidence="7">
    <location>
        <begin position="98"/>
        <end position="163"/>
    </location>
</feature>
<feature type="domain" description="RimM N-terminal" evidence="6">
    <location>
        <begin position="8"/>
        <end position="86"/>
    </location>
</feature>
<dbReference type="NCBIfam" id="TIGR02273">
    <property type="entry name" value="16S_RimM"/>
    <property type="match status" value="1"/>
</dbReference>
<evidence type="ECO:0000256" key="4">
    <source>
        <dbReference type="ARBA" id="ARBA00023186"/>
    </source>
</evidence>
<reference evidence="8 9" key="1">
    <citation type="submission" date="2023-10" db="EMBL/GenBank/DDBJ databases">
        <title>Veillonella sp. nov., isolated from a pig farm feces dump.</title>
        <authorList>
            <person name="Chang Y.-H."/>
        </authorList>
    </citation>
    <scope>NUCLEOTIDE SEQUENCE [LARGE SCALE GENOMIC DNA]</scope>
    <source>
        <strain evidence="8 9">YH-vei2233</strain>
    </source>
</reference>
<evidence type="ECO:0000313" key="8">
    <source>
        <dbReference type="EMBL" id="MDV5088737.1"/>
    </source>
</evidence>
<name>A0ABU3Z9Y9_9FIRM</name>
<keyword evidence="3 5" id="KW-0698">rRNA processing</keyword>
<dbReference type="InterPro" id="IPR056792">
    <property type="entry name" value="PRC_RimM"/>
</dbReference>
<dbReference type="Pfam" id="PF01782">
    <property type="entry name" value="RimM"/>
    <property type="match status" value="1"/>
</dbReference>
<keyword evidence="1 5" id="KW-0963">Cytoplasm</keyword>
<keyword evidence="2 5" id="KW-0690">Ribosome biogenesis</keyword>
<evidence type="ECO:0000256" key="5">
    <source>
        <dbReference type="HAMAP-Rule" id="MF_00014"/>
    </source>
</evidence>
<evidence type="ECO:0000256" key="3">
    <source>
        <dbReference type="ARBA" id="ARBA00022552"/>
    </source>
</evidence>
<dbReference type="SUPFAM" id="SSF50447">
    <property type="entry name" value="Translation proteins"/>
    <property type="match status" value="1"/>
</dbReference>
<dbReference type="RefSeq" id="WP_295191127.1">
    <property type="nucleotide sequence ID" value="NZ_JAWJZA010000019.1"/>
</dbReference>
<dbReference type="Gene3D" id="2.30.30.240">
    <property type="entry name" value="PRC-barrel domain"/>
    <property type="match status" value="1"/>
</dbReference>
<dbReference type="InterPro" id="IPR009000">
    <property type="entry name" value="Transl_B-barrel_sf"/>
</dbReference>
<keyword evidence="9" id="KW-1185">Reference proteome</keyword>
<dbReference type="PANTHER" id="PTHR33692">
    <property type="entry name" value="RIBOSOME MATURATION FACTOR RIMM"/>
    <property type="match status" value="1"/>
</dbReference>
<dbReference type="InterPro" id="IPR011961">
    <property type="entry name" value="RimM"/>
</dbReference>
<evidence type="ECO:0000256" key="2">
    <source>
        <dbReference type="ARBA" id="ARBA00022517"/>
    </source>
</evidence>
<evidence type="ECO:0000256" key="1">
    <source>
        <dbReference type="ARBA" id="ARBA00022490"/>
    </source>
</evidence>
<evidence type="ECO:0000259" key="6">
    <source>
        <dbReference type="Pfam" id="PF01782"/>
    </source>
</evidence>
<comment type="subcellular location">
    <subcellularLocation>
        <location evidence="5">Cytoplasm</location>
    </subcellularLocation>
</comment>
<sequence>MNKNDLITIGIIIAPHGVRGDLRIMPQTDFPDRFLHMDACYIDGKEYHIASARFHKQYILASFQEIPDRNEAELMAKKEIQVRREDLVELPEGRYYIFDMIGMEVQDTKGAVLGTLTDVLQPGANDVYVVSKDGEPDQLFPAIDGVVISIDVEKQLMIVDPPEWI</sequence>